<evidence type="ECO:0000259" key="9">
    <source>
        <dbReference type="Pfam" id="PF02840"/>
    </source>
</evidence>
<accession>A0AAE0XFL0</accession>
<dbReference type="Pfam" id="PF08799">
    <property type="entry name" value="PRP4"/>
    <property type="match status" value="1"/>
</dbReference>
<dbReference type="FunFam" id="1.20.940.10:FF:000008">
    <property type="entry name" value="Related to potassium channel regulatory factor"/>
    <property type="match status" value="1"/>
</dbReference>
<dbReference type="InterPro" id="IPR014906">
    <property type="entry name" value="PRP4-like"/>
</dbReference>
<keyword evidence="6" id="KW-0508">mRNA splicing</keyword>
<dbReference type="GO" id="GO:0005682">
    <property type="term" value="C:U5 snRNP"/>
    <property type="evidence" value="ECO:0007669"/>
    <property type="project" value="TreeGrafter"/>
</dbReference>
<feature type="compositionally biased region" description="Basic and acidic residues" evidence="8">
    <location>
        <begin position="80"/>
        <end position="117"/>
    </location>
</feature>
<evidence type="ECO:0000256" key="7">
    <source>
        <dbReference type="ARBA" id="ARBA00023242"/>
    </source>
</evidence>
<evidence type="ECO:0000256" key="8">
    <source>
        <dbReference type="SAM" id="MobiDB-lite"/>
    </source>
</evidence>
<dbReference type="Proteomes" id="UP001270362">
    <property type="component" value="Unassembled WGS sequence"/>
</dbReference>
<keyword evidence="12" id="KW-1185">Reference proteome</keyword>
<dbReference type="GO" id="GO:0071021">
    <property type="term" value="C:U2-type post-spliceosomal complex"/>
    <property type="evidence" value="ECO:0007669"/>
    <property type="project" value="TreeGrafter"/>
</dbReference>
<comment type="similarity">
    <text evidence="2">Belongs to the PRP18 family.</text>
</comment>
<feature type="compositionally biased region" description="Basic and acidic residues" evidence="8">
    <location>
        <begin position="48"/>
        <end position="57"/>
    </location>
</feature>
<dbReference type="EMBL" id="JAULSO010000001">
    <property type="protein sequence ID" value="KAK3692371.1"/>
    <property type="molecule type" value="Genomic_DNA"/>
</dbReference>
<keyword evidence="4" id="KW-0507">mRNA processing</keyword>
<organism evidence="11 12">
    <name type="scientific">Podospora appendiculata</name>
    <dbReference type="NCBI Taxonomy" id="314037"/>
    <lineage>
        <taxon>Eukaryota</taxon>
        <taxon>Fungi</taxon>
        <taxon>Dikarya</taxon>
        <taxon>Ascomycota</taxon>
        <taxon>Pezizomycotina</taxon>
        <taxon>Sordariomycetes</taxon>
        <taxon>Sordariomycetidae</taxon>
        <taxon>Sordariales</taxon>
        <taxon>Podosporaceae</taxon>
        <taxon>Podospora</taxon>
    </lineage>
</organism>
<comment type="subcellular location">
    <subcellularLocation>
        <location evidence="1">Nucleus</location>
    </subcellularLocation>
</comment>
<dbReference type="PANTHER" id="PTHR13007:SF19">
    <property type="entry name" value="PRE-MRNA-SPLICING FACTOR 18"/>
    <property type="match status" value="1"/>
</dbReference>
<evidence type="ECO:0000313" key="11">
    <source>
        <dbReference type="EMBL" id="KAK3692371.1"/>
    </source>
</evidence>
<proteinExistence type="inferred from homology"/>
<dbReference type="InterPro" id="IPR036285">
    <property type="entry name" value="PRP4-like_sf"/>
</dbReference>
<reference evidence="11" key="2">
    <citation type="submission" date="2023-06" db="EMBL/GenBank/DDBJ databases">
        <authorList>
            <consortium name="Lawrence Berkeley National Laboratory"/>
            <person name="Haridas S."/>
            <person name="Hensen N."/>
            <person name="Bonometti L."/>
            <person name="Westerberg I."/>
            <person name="Brannstrom I.O."/>
            <person name="Guillou S."/>
            <person name="Cros-Aarteil S."/>
            <person name="Calhoun S."/>
            <person name="Kuo A."/>
            <person name="Mondo S."/>
            <person name="Pangilinan J."/>
            <person name="Riley R."/>
            <person name="Labutti K."/>
            <person name="Andreopoulos B."/>
            <person name="Lipzen A."/>
            <person name="Chen C."/>
            <person name="Yanf M."/>
            <person name="Daum C."/>
            <person name="Ng V."/>
            <person name="Clum A."/>
            <person name="Steindorff A."/>
            <person name="Ohm R."/>
            <person name="Martin F."/>
            <person name="Silar P."/>
            <person name="Natvig D."/>
            <person name="Lalanne C."/>
            <person name="Gautier V."/>
            <person name="Ament-Velasquez S.L."/>
            <person name="Kruys A."/>
            <person name="Hutchinson M.I."/>
            <person name="Powell A.J."/>
            <person name="Barry K."/>
            <person name="Miller A.N."/>
            <person name="Grigoriev I.V."/>
            <person name="Debuchy R."/>
            <person name="Gladieux P."/>
            <person name="Thoren M.H."/>
            <person name="Johannesson H."/>
        </authorList>
    </citation>
    <scope>NUCLEOTIDE SEQUENCE</scope>
    <source>
        <strain evidence="11">CBS 314.62</strain>
    </source>
</reference>
<feature type="region of interest" description="Disordered" evidence="8">
    <location>
        <begin position="1"/>
        <end position="156"/>
    </location>
</feature>
<feature type="domain" description="Prp18" evidence="9">
    <location>
        <begin position="231"/>
        <end position="369"/>
    </location>
</feature>
<dbReference type="InterPro" id="IPR004098">
    <property type="entry name" value="Prp18"/>
</dbReference>
<reference evidence="11" key="1">
    <citation type="journal article" date="2023" name="Mol. Phylogenet. Evol.">
        <title>Genome-scale phylogeny and comparative genomics of the fungal order Sordariales.</title>
        <authorList>
            <person name="Hensen N."/>
            <person name="Bonometti L."/>
            <person name="Westerberg I."/>
            <person name="Brannstrom I.O."/>
            <person name="Guillou S."/>
            <person name="Cros-Aarteil S."/>
            <person name="Calhoun S."/>
            <person name="Haridas S."/>
            <person name="Kuo A."/>
            <person name="Mondo S."/>
            <person name="Pangilinan J."/>
            <person name="Riley R."/>
            <person name="LaButti K."/>
            <person name="Andreopoulos B."/>
            <person name="Lipzen A."/>
            <person name="Chen C."/>
            <person name="Yan M."/>
            <person name="Daum C."/>
            <person name="Ng V."/>
            <person name="Clum A."/>
            <person name="Steindorff A."/>
            <person name="Ohm R.A."/>
            <person name="Martin F."/>
            <person name="Silar P."/>
            <person name="Natvig D.O."/>
            <person name="Lalanne C."/>
            <person name="Gautier V."/>
            <person name="Ament-Velasquez S.L."/>
            <person name="Kruys A."/>
            <person name="Hutchinson M.I."/>
            <person name="Powell A.J."/>
            <person name="Barry K."/>
            <person name="Miller A.N."/>
            <person name="Grigoriev I.V."/>
            <person name="Debuchy R."/>
            <person name="Gladieux P."/>
            <person name="Hiltunen Thoren M."/>
            <person name="Johannesson H."/>
        </authorList>
    </citation>
    <scope>NUCLEOTIDE SEQUENCE</scope>
    <source>
        <strain evidence="11">CBS 314.62</strain>
    </source>
</reference>
<dbReference type="GO" id="GO:0046540">
    <property type="term" value="C:U4/U6 x U5 tri-snRNP complex"/>
    <property type="evidence" value="ECO:0007669"/>
    <property type="project" value="TreeGrafter"/>
</dbReference>
<dbReference type="InterPro" id="IPR039979">
    <property type="entry name" value="PRPF18"/>
</dbReference>
<name>A0AAE0XFL0_9PEZI</name>
<keyword evidence="7" id="KW-0539">Nucleus</keyword>
<dbReference type="PANTHER" id="PTHR13007">
    <property type="entry name" value="PRE-MRNA SPLICING FACTOR-RELATED"/>
    <property type="match status" value="1"/>
</dbReference>
<evidence type="ECO:0000256" key="1">
    <source>
        <dbReference type="ARBA" id="ARBA00004123"/>
    </source>
</evidence>
<feature type="compositionally biased region" description="Acidic residues" evidence="8">
    <location>
        <begin position="142"/>
        <end position="156"/>
    </location>
</feature>
<evidence type="ECO:0000256" key="5">
    <source>
        <dbReference type="ARBA" id="ARBA00022728"/>
    </source>
</evidence>
<feature type="compositionally biased region" description="Low complexity" evidence="8">
    <location>
        <begin position="14"/>
        <end position="40"/>
    </location>
</feature>
<dbReference type="GO" id="GO:0000350">
    <property type="term" value="P:generation of catalytic spliceosome for second transesterification step"/>
    <property type="evidence" value="ECO:0007669"/>
    <property type="project" value="TreeGrafter"/>
</dbReference>
<comment type="caution">
    <text evidence="11">The sequence shown here is derived from an EMBL/GenBank/DDBJ whole genome shotgun (WGS) entry which is preliminary data.</text>
</comment>
<dbReference type="SUPFAM" id="SSF47938">
    <property type="entry name" value="Functional domain of the splicing factor Prp18"/>
    <property type="match status" value="1"/>
</dbReference>
<dbReference type="Pfam" id="PF02840">
    <property type="entry name" value="Prp18"/>
    <property type="match status" value="1"/>
</dbReference>
<dbReference type="SUPFAM" id="SSF158230">
    <property type="entry name" value="PRP4-like"/>
    <property type="match status" value="1"/>
</dbReference>
<evidence type="ECO:0000313" key="12">
    <source>
        <dbReference type="Proteomes" id="UP001270362"/>
    </source>
</evidence>
<dbReference type="Gene3D" id="4.10.280.110">
    <property type="entry name" value="Pre-mRNA processing factor 4 domain"/>
    <property type="match status" value="1"/>
</dbReference>
<gene>
    <name evidence="11" type="ORF">B0T22DRAFT_525196</name>
</gene>
<evidence type="ECO:0000256" key="3">
    <source>
        <dbReference type="ARBA" id="ARBA00018242"/>
    </source>
</evidence>
<feature type="domain" description="Pre-mRNA processing factor 4 (PRP4)-like" evidence="10">
    <location>
        <begin position="160"/>
        <end position="185"/>
    </location>
</feature>
<dbReference type="AlphaFoldDB" id="A0AAE0XFL0"/>
<protein>
    <recommendedName>
        <fullName evidence="3">Pre-mRNA-splicing factor 18</fullName>
    </recommendedName>
</protein>
<sequence length="378" mass="42012">MDFAALMSKEIAKAKGSSTTSTTTKPTTTTTTAPASADPKPAGPKYISRREAEEARRQAYLAEQKALEDERAARAAAKRKREEDAAEEAKAREEKRQRLAEESRARRAAREAEEERLRRKRLGLPELPPPGSEDTSTKPADSDDDDDNDGGDIPDDELFAKLRALGEPAALFGESHTARLRRYHKAGNMLPTGPIATTLAPVAEKDMKMPAAVPDETDRKARRYLFRQLASYFNMVLREWEAALAKEDNADTFAGQAAVNAMLSSKETMKPLFRKFERGDLEPSILDAVVEIVAAAQERRYVDANDGYLRLSIGKAAWPIGVTMVGIHERSAREKLNDGEKGHIMGGEVTRKYLQSIKRCLTFAQVRWPPEDIRQLMG</sequence>
<evidence type="ECO:0000259" key="10">
    <source>
        <dbReference type="Pfam" id="PF08799"/>
    </source>
</evidence>
<keyword evidence="5" id="KW-0747">Spliceosome</keyword>
<evidence type="ECO:0000256" key="2">
    <source>
        <dbReference type="ARBA" id="ARBA00008137"/>
    </source>
</evidence>
<evidence type="ECO:0000256" key="4">
    <source>
        <dbReference type="ARBA" id="ARBA00022664"/>
    </source>
</evidence>
<dbReference type="Gene3D" id="1.20.940.10">
    <property type="entry name" value="Functional domain of the splicing factor Prp18"/>
    <property type="match status" value="1"/>
</dbReference>
<evidence type="ECO:0000256" key="6">
    <source>
        <dbReference type="ARBA" id="ARBA00023187"/>
    </source>
</evidence>